<dbReference type="SUPFAM" id="SSF57829">
    <property type="entry name" value="Zn-binding ribosomal proteins"/>
    <property type="match status" value="1"/>
</dbReference>
<keyword evidence="3 5" id="KW-0687">Ribonucleoprotein</keyword>
<comment type="similarity">
    <text evidence="1 5">Belongs to the bacterial ribosomal protein bL32 family.</text>
</comment>
<dbReference type="InterPro" id="IPR011332">
    <property type="entry name" value="Ribosomal_zn-bd"/>
</dbReference>
<dbReference type="EMBL" id="MHSQ01000022">
    <property type="protein sequence ID" value="OHA47009.1"/>
    <property type="molecule type" value="Genomic_DNA"/>
</dbReference>
<dbReference type="NCBIfam" id="TIGR01031">
    <property type="entry name" value="rpmF_bact"/>
    <property type="match status" value="1"/>
</dbReference>
<gene>
    <name evidence="5" type="primary">rpmF</name>
    <name evidence="6" type="ORF">A2541_01170</name>
</gene>
<dbReference type="InterPro" id="IPR044957">
    <property type="entry name" value="Ribosomal_bL32_bact"/>
</dbReference>
<evidence type="ECO:0000256" key="1">
    <source>
        <dbReference type="ARBA" id="ARBA00008560"/>
    </source>
</evidence>
<dbReference type="GO" id="GO:0006412">
    <property type="term" value="P:translation"/>
    <property type="evidence" value="ECO:0007669"/>
    <property type="project" value="UniProtKB-UniRule"/>
</dbReference>
<dbReference type="HAMAP" id="MF_00340">
    <property type="entry name" value="Ribosomal_bL32"/>
    <property type="match status" value="1"/>
</dbReference>
<dbReference type="STRING" id="1802338.A2541_01170"/>
<comment type="caution">
    <text evidence="6">The sequence shown here is derived from an EMBL/GenBank/DDBJ whole genome shotgun (WGS) entry which is preliminary data.</text>
</comment>
<dbReference type="InterPro" id="IPR002677">
    <property type="entry name" value="Ribosomal_bL32"/>
</dbReference>
<evidence type="ECO:0000313" key="7">
    <source>
        <dbReference type="Proteomes" id="UP000176965"/>
    </source>
</evidence>
<reference evidence="6 7" key="1">
    <citation type="journal article" date="2016" name="Nat. Commun.">
        <title>Thousands of microbial genomes shed light on interconnected biogeochemical processes in an aquifer system.</title>
        <authorList>
            <person name="Anantharaman K."/>
            <person name="Brown C.T."/>
            <person name="Hug L.A."/>
            <person name="Sharon I."/>
            <person name="Castelle C.J."/>
            <person name="Probst A.J."/>
            <person name="Thomas B.C."/>
            <person name="Singh A."/>
            <person name="Wilkins M.J."/>
            <person name="Karaoz U."/>
            <person name="Brodie E.L."/>
            <person name="Williams K.H."/>
            <person name="Hubbard S.S."/>
            <person name="Banfield J.F."/>
        </authorList>
    </citation>
    <scope>NUCLEOTIDE SEQUENCE [LARGE SCALE GENOMIC DNA]</scope>
</reference>
<keyword evidence="2 5" id="KW-0689">Ribosomal protein</keyword>
<evidence type="ECO:0000256" key="5">
    <source>
        <dbReference type="HAMAP-Rule" id="MF_00340"/>
    </source>
</evidence>
<dbReference type="AlphaFoldDB" id="A0A1G2PGY0"/>
<dbReference type="GO" id="GO:0003735">
    <property type="term" value="F:structural constituent of ribosome"/>
    <property type="evidence" value="ECO:0007669"/>
    <property type="project" value="InterPro"/>
</dbReference>
<proteinExistence type="inferred from homology"/>
<dbReference type="PANTHER" id="PTHR35534:SF1">
    <property type="entry name" value="LARGE RIBOSOMAL SUBUNIT PROTEIN BL32"/>
    <property type="match status" value="1"/>
</dbReference>
<evidence type="ECO:0000313" key="6">
    <source>
        <dbReference type="EMBL" id="OHA47009.1"/>
    </source>
</evidence>
<evidence type="ECO:0000256" key="2">
    <source>
        <dbReference type="ARBA" id="ARBA00022980"/>
    </source>
</evidence>
<organism evidence="6 7">
    <name type="scientific">Candidatus Taylorbacteria bacterium RIFOXYD2_FULL_36_9</name>
    <dbReference type="NCBI Taxonomy" id="1802338"/>
    <lineage>
        <taxon>Bacteria</taxon>
        <taxon>Candidatus Tayloriibacteriota</taxon>
    </lineage>
</organism>
<dbReference type="Pfam" id="PF01783">
    <property type="entry name" value="Ribosomal_L32p"/>
    <property type="match status" value="1"/>
</dbReference>
<accession>A0A1G2PGY0</accession>
<dbReference type="GO" id="GO:0015934">
    <property type="term" value="C:large ribosomal subunit"/>
    <property type="evidence" value="ECO:0007669"/>
    <property type="project" value="InterPro"/>
</dbReference>
<protein>
    <recommendedName>
        <fullName evidence="4 5">Large ribosomal subunit protein bL32</fullName>
    </recommendedName>
</protein>
<evidence type="ECO:0000256" key="4">
    <source>
        <dbReference type="ARBA" id="ARBA00035178"/>
    </source>
</evidence>
<dbReference type="PANTHER" id="PTHR35534">
    <property type="entry name" value="50S RIBOSOMAL PROTEIN L32"/>
    <property type="match status" value="1"/>
</dbReference>
<evidence type="ECO:0000256" key="3">
    <source>
        <dbReference type="ARBA" id="ARBA00023274"/>
    </source>
</evidence>
<name>A0A1G2PGY0_9BACT</name>
<sequence length="74" mass="8414">MVNHMRHNRSRVGMTRSHHALKVQGISVCPDCKAKKINHKVCTNCGKYNGRIVVDVMKKTIKKEKKLKANSEAK</sequence>
<dbReference type="Proteomes" id="UP000176965">
    <property type="component" value="Unassembled WGS sequence"/>
</dbReference>